<evidence type="ECO:0000256" key="1">
    <source>
        <dbReference type="SAM" id="MobiDB-lite"/>
    </source>
</evidence>
<dbReference type="GO" id="GO:0009785">
    <property type="term" value="P:blue light signaling pathway"/>
    <property type="evidence" value="ECO:0007669"/>
    <property type="project" value="InterPro"/>
</dbReference>
<evidence type="ECO:0000313" key="3">
    <source>
        <dbReference type="Proteomes" id="UP001189624"/>
    </source>
</evidence>
<accession>A0AA86SVV3</accession>
<feature type="compositionally biased region" description="Basic and acidic residues" evidence="1">
    <location>
        <begin position="43"/>
        <end position="66"/>
    </location>
</feature>
<keyword evidence="3" id="KW-1185">Reference proteome</keyword>
<feature type="region of interest" description="Disordered" evidence="1">
    <location>
        <begin position="39"/>
        <end position="66"/>
    </location>
</feature>
<dbReference type="CDD" id="cd22645">
    <property type="entry name" value="BIC1_CID"/>
    <property type="match status" value="1"/>
</dbReference>
<dbReference type="PANTHER" id="PTHR34207:SF17">
    <property type="entry name" value="PROTEIN BIC2"/>
    <property type="match status" value="1"/>
</dbReference>
<name>A0AA86SVV3_9FABA</name>
<proteinExistence type="predicted"/>
<dbReference type="EMBL" id="OY731402">
    <property type="protein sequence ID" value="CAJ1956148.1"/>
    <property type="molecule type" value="Genomic_DNA"/>
</dbReference>
<dbReference type="AlphaFoldDB" id="A0AA86SVV3"/>
<reference evidence="2" key="1">
    <citation type="submission" date="2023-10" db="EMBL/GenBank/DDBJ databases">
        <authorList>
            <person name="Domelevo Entfellner J.-B."/>
        </authorList>
    </citation>
    <scope>NUCLEOTIDE SEQUENCE</scope>
</reference>
<dbReference type="Proteomes" id="UP001189624">
    <property type="component" value="Chromosome 5"/>
</dbReference>
<evidence type="ECO:0000313" key="2">
    <source>
        <dbReference type="EMBL" id="CAJ1956148.1"/>
    </source>
</evidence>
<organism evidence="2 3">
    <name type="scientific">Sphenostylis stenocarpa</name>
    <dbReference type="NCBI Taxonomy" id="92480"/>
    <lineage>
        <taxon>Eukaryota</taxon>
        <taxon>Viridiplantae</taxon>
        <taxon>Streptophyta</taxon>
        <taxon>Embryophyta</taxon>
        <taxon>Tracheophyta</taxon>
        <taxon>Spermatophyta</taxon>
        <taxon>Magnoliopsida</taxon>
        <taxon>eudicotyledons</taxon>
        <taxon>Gunneridae</taxon>
        <taxon>Pentapetalae</taxon>
        <taxon>rosids</taxon>
        <taxon>fabids</taxon>
        <taxon>Fabales</taxon>
        <taxon>Fabaceae</taxon>
        <taxon>Papilionoideae</taxon>
        <taxon>50 kb inversion clade</taxon>
        <taxon>NPAAA clade</taxon>
        <taxon>indigoferoid/millettioid clade</taxon>
        <taxon>Phaseoleae</taxon>
        <taxon>Sphenostylis</taxon>
    </lineage>
</organism>
<protein>
    <submittedName>
        <fullName evidence="2">Uncharacterized protein</fullName>
    </submittedName>
</protein>
<dbReference type="PANTHER" id="PTHR34207">
    <property type="entry name" value="PROTEIN BIC1"/>
    <property type="match status" value="1"/>
</dbReference>
<dbReference type="Gramene" id="rna-AYBTSS11_LOCUS16503">
    <property type="protein sequence ID" value="CAJ1956148.1"/>
    <property type="gene ID" value="gene-AYBTSS11_LOCUS16503"/>
</dbReference>
<gene>
    <name evidence="2" type="ORF">AYBTSS11_LOCUS16503</name>
</gene>
<dbReference type="InterPro" id="IPR040374">
    <property type="entry name" value="BIC"/>
</dbReference>
<sequence>MEGNDLSHNMPTWSSRKLITPQSYTSFSLIPNECLKNNTQECKSSDTRDNDDKVKDHEEGHSVEKTGREKLKRLREEVTMEKVNIPEDWGQEQKLKDWMDYTMFDAFFAPHNLIVSARDALVANACKAKSRRLRI</sequence>